<accession>A0A2T5IYR1</accession>
<dbReference type="SMART" id="SM00342">
    <property type="entry name" value="HTH_ARAC"/>
    <property type="match status" value="1"/>
</dbReference>
<evidence type="ECO:0000259" key="4">
    <source>
        <dbReference type="PROSITE" id="PS01124"/>
    </source>
</evidence>
<evidence type="ECO:0000313" key="6">
    <source>
        <dbReference type="Proteomes" id="UP000244223"/>
    </source>
</evidence>
<dbReference type="Pfam" id="PF12852">
    <property type="entry name" value="Cupin_6"/>
    <property type="match status" value="1"/>
</dbReference>
<dbReference type="InterPro" id="IPR032783">
    <property type="entry name" value="AraC_lig"/>
</dbReference>
<keyword evidence="2" id="KW-0238">DNA-binding</keyword>
<dbReference type="InterPro" id="IPR018062">
    <property type="entry name" value="HTH_AraC-typ_CS"/>
</dbReference>
<comment type="caution">
    <text evidence="5">The sequence shown here is derived from an EMBL/GenBank/DDBJ whole genome shotgun (WGS) entry which is preliminary data.</text>
</comment>
<dbReference type="PROSITE" id="PS01124">
    <property type="entry name" value="HTH_ARAC_FAMILY_2"/>
    <property type="match status" value="1"/>
</dbReference>
<sequence>MDALSHILDDIHLSGAEYLYISGHGRWRFSVAQQTIFYVVLSGELNLHISEKETQHLEAGDIVFVPYGLTHHVQHTDTSLILEDFWLMSEFAGHRNTPLNLGTGTHNALVLAVRCLLDTDMGRPLLSSLPPYLLIRHGLNGSGPDWLRLGLEFLALEVERHRPGRDTLINRLIGMFLIECVRDYVEQLPKGTDNWLGALRDPYLTPVLSAIHAHPERAWTVVELAGLACLSRSAFAERFTTMLGQPPLAYLTQHRLRQAARHLALQDLSIGRISEKVGYASETAFSQAFKRQYGISPSQYRKERAIN</sequence>
<proteinExistence type="predicted"/>
<dbReference type="PANTHER" id="PTHR46796">
    <property type="entry name" value="HTH-TYPE TRANSCRIPTIONAL ACTIVATOR RHAS-RELATED"/>
    <property type="match status" value="1"/>
</dbReference>
<dbReference type="SUPFAM" id="SSF46689">
    <property type="entry name" value="Homeodomain-like"/>
    <property type="match status" value="2"/>
</dbReference>
<dbReference type="Gene3D" id="1.10.10.60">
    <property type="entry name" value="Homeodomain-like"/>
    <property type="match status" value="2"/>
</dbReference>
<dbReference type="PRINTS" id="PR00032">
    <property type="entry name" value="HTHARAC"/>
</dbReference>
<evidence type="ECO:0000256" key="3">
    <source>
        <dbReference type="ARBA" id="ARBA00023163"/>
    </source>
</evidence>
<dbReference type="Proteomes" id="UP000244223">
    <property type="component" value="Unassembled WGS sequence"/>
</dbReference>
<evidence type="ECO:0000256" key="2">
    <source>
        <dbReference type="ARBA" id="ARBA00023125"/>
    </source>
</evidence>
<dbReference type="SUPFAM" id="SSF51182">
    <property type="entry name" value="RmlC-like cupins"/>
    <property type="match status" value="1"/>
</dbReference>
<keyword evidence="3" id="KW-0804">Transcription</keyword>
<dbReference type="InterPro" id="IPR014710">
    <property type="entry name" value="RmlC-like_jellyroll"/>
</dbReference>
<dbReference type="InterPro" id="IPR050204">
    <property type="entry name" value="AraC_XylS_family_regulators"/>
</dbReference>
<dbReference type="InterPro" id="IPR018060">
    <property type="entry name" value="HTH_AraC"/>
</dbReference>
<gene>
    <name evidence="5" type="ORF">C8N29_10834</name>
</gene>
<dbReference type="PANTHER" id="PTHR46796:SF7">
    <property type="entry name" value="ARAC FAMILY TRANSCRIPTIONAL REGULATOR"/>
    <property type="match status" value="1"/>
</dbReference>
<reference evidence="5 6" key="1">
    <citation type="submission" date="2018-04" db="EMBL/GenBank/DDBJ databases">
        <title>Genomic Encyclopedia of Archaeal and Bacterial Type Strains, Phase II (KMG-II): from individual species to whole genera.</title>
        <authorList>
            <person name="Goeker M."/>
        </authorList>
    </citation>
    <scope>NUCLEOTIDE SEQUENCE [LARGE SCALE GENOMIC DNA]</scope>
    <source>
        <strain evidence="5 6">DSM 5822</strain>
    </source>
</reference>
<dbReference type="GO" id="GO:0003700">
    <property type="term" value="F:DNA-binding transcription factor activity"/>
    <property type="evidence" value="ECO:0007669"/>
    <property type="project" value="InterPro"/>
</dbReference>
<dbReference type="EMBL" id="QAON01000008">
    <property type="protein sequence ID" value="PTQ89153.1"/>
    <property type="molecule type" value="Genomic_DNA"/>
</dbReference>
<keyword evidence="1" id="KW-0805">Transcription regulation</keyword>
<name>A0A2T5IYR1_9GAMM</name>
<protein>
    <submittedName>
        <fullName evidence="5">AraC family transcriptional regulator</fullName>
    </submittedName>
</protein>
<dbReference type="Pfam" id="PF12833">
    <property type="entry name" value="HTH_18"/>
    <property type="match status" value="1"/>
</dbReference>
<dbReference type="Gene3D" id="2.60.120.10">
    <property type="entry name" value="Jelly Rolls"/>
    <property type="match status" value="1"/>
</dbReference>
<dbReference type="GO" id="GO:0043565">
    <property type="term" value="F:sequence-specific DNA binding"/>
    <property type="evidence" value="ECO:0007669"/>
    <property type="project" value="InterPro"/>
</dbReference>
<dbReference type="InterPro" id="IPR011051">
    <property type="entry name" value="RmlC_Cupin_sf"/>
</dbReference>
<feature type="domain" description="HTH araC/xylS-type" evidence="4">
    <location>
        <begin position="205"/>
        <end position="303"/>
    </location>
</feature>
<keyword evidence="6" id="KW-1185">Reference proteome</keyword>
<evidence type="ECO:0000313" key="5">
    <source>
        <dbReference type="EMBL" id="PTQ89153.1"/>
    </source>
</evidence>
<dbReference type="InterPro" id="IPR020449">
    <property type="entry name" value="Tscrpt_reg_AraC-type_HTH"/>
</dbReference>
<organism evidence="5 6">
    <name type="scientific">Agitococcus lubricus</name>
    <dbReference type="NCBI Taxonomy" id="1077255"/>
    <lineage>
        <taxon>Bacteria</taxon>
        <taxon>Pseudomonadati</taxon>
        <taxon>Pseudomonadota</taxon>
        <taxon>Gammaproteobacteria</taxon>
        <taxon>Moraxellales</taxon>
        <taxon>Moraxellaceae</taxon>
        <taxon>Agitococcus</taxon>
    </lineage>
</organism>
<evidence type="ECO:0000256" key="1">
    <source>
        <dbReference type="ARBA" id="ARBA00023015"/>
    </source>
</evidence>
<dbReference type="PROSITE" id="PS00041">
    <property type="entry name" value="HTH_ARAC_FAMILY_1"/>
    <property type="match status" value="1"/>
</dbReference>
<dbReference type="InterPro" id="IPR009057">
    <property type="entry name" value="Homeodomain-like_sf"/>
</dbReference>
<dbReference type="AlphaFoldDB" id="A0A2T5IYR1"/>